<keyword evidence="2" id="KW-1185">Reference proteome</keyword>
<dbReference type="EMBL" id="NBIV01000378">
    <property type="protein sequence ID" value="PXF40023.1"/>
    <property type="molecule type" value="Genomic_DNA"/>
</dbReference>
<gene>
    <name evidence="1" type="ORF">BWQ96_10268</name>
</gene>
<comment type="caution">
    <text evidence="1">The sequence shown here is derived from an EMBL/GenBank/DDBJ whole genome shotgun (WGS) entry which is preliminary data.</text>
</comment>
<name>A0A2V3ID59_9FLOR</name>
<sequence length="198" mass="22739">MTCAAENTDRFGDYASMRGARHGVVQRQHNLRDGVFYRMFRDSKLVVKKDVANLMPSSDYRPAGLLVRHAFILLPPASPTAPVIVEPPDTAFGLTVWQFYWEKSSRIRRHSTRESGAADLYSDDKLREFARKVKDVRNTDGRADWTPTFLFVPLAFDTLEPWSTRALEVLEKCAQLRYDIRGKHKAPFVHQVLVHTSF</sequence>
<dbReference type="Proteomes" id="UP000247409">
    <property type="component" value="Unassembled WGS sequence"/>
</dbReference>
<accession>A0A2V3ID59</accession>
<protein>
    <submittedName>
        <fullName evidence="1">Uncharacterized protein</fullName>
    </submittedName>
</protein>
<organism evidence="1 2">
    <name type="scientific">Gracilariopsis chorda</name>
    <dbReference type="NCBI Taxonomy" id="448386"/>
    <lineage>
        <taxon>Eukaryota</taxon>
        <taxon>Rhodophyta</taxon>
        <taxon>Florideophyceae</taxon>
        <taxon>Rhodymeniophycidae</taxon>
        <taxon>Gracilariales</taxon>
        <taxon>Gracilariaceae</taxon>
        <taxon>Gracilariopsis</taxon>
    </lineage>
</organism>
<evidence type="ECO:0000313" key="2">
    <source>
        <dbReference type="Proteomes" id="UP000247409"/>
    </source>
</evidence>
<evidence type="ECO:0000313" key="1">
    <source>
        <dbReference type="EMBL" id="PXF40023.1"/>
    </source>
</evidence>
<reference evidence="1 2" key="1">
    <citation type="journal article" date="2018" name="Mol. Biol. Evol.">
        <title>Analysis of the draft genome of the red seaweed Gracilariopsis chorda provides insights into genome size evolution in Rhodophyta.</title>
        <authorList>
            <person name="Lee J."/>
            <person name="Yang E.C."/>
            <person name="Graf L."/>
            <person name="Yang J.H."/>
            <person name="Qiu H."/>
            <person name="Zel Zion U."/>
            <person name="Chan C.X."/>
            <person name="Stephens T.G."/>
            <person name="Weber A.P.M."/>
            <person name="Boo G.H."/>
            <person name="Boo S.M."/>
            <person name="Kim K.M."/>
            <person name="Shin Y."/>
            <person name="Jung M."/>
            <person name="Lee S.J."/>
            <person name="Yim H.S."/>
            <person name="Lee J.H."/>
            <person name="Bhattacharya D."/>
            <person name="Yoon H.S."/>
        </authorList>
    </citation>
    <scope>NUCLEOTIDE SEQUENCE [LARGE SCALE GENOMIC DNA]</scope>
    <source>
        <strain evidence="1 2">SKKU-2015</strain>
        <tissue evidence="1">Whole body</tissue>
    </source>
</reference>
<proteinExistence type="predicted"/>
<dbReference type="AlphaFoldDB" id="A0A2V3ID59"/>